<dbReference type="PANTHER" id="PTHR42784:SF1">
    <property type="entry name" value="PYRANOSE 2-OXIDASE"/>
    <property type="match status" value="1"/>
</dbReference>
<dbReference type="GO" id="GO:0050660">
    <property type="term" value="F:flavin adenine dinucleotide binding"/>
    <property type="evidence" value="ECO:0007669"/>
    <property type="project" value="InterPro"/>
</dbReference>
<dbReference type="Pfam" id="PF05199">
    <property type="entry name" value="GMC_oxred_C"/>
    <property type="match status" value="1"/>
</dbReference>
<dbReference type="PANTHER" id="PTHR42784">
    <property type="entry name" value="PYRANOSE 2-OXIDASE"/>
    <property type="match status" value="1"/>
</dbReference>
<evidence type="ECO:0000313" key="9">
    <source>
        <dbReference type="Proteomes" id="UP000264589"/>
    </source>
</evidence>
<protein>
    <submittedName>
        <fullName evidence="8">GMC family oxidoreductase</fullName>
    </submittedName>
</protein>
<comment type="caution">
    <text evidence="8">The sequence shown here is derived from an EMBL/GenBank/DDBJ whole genome shotgun (WGS) entry which is preliminary data.</text>
</comment>
<reference evidence="8 9" key="1">
    <citation type="submission" date="2018-08" db="EMBL/GenBank/DDBJ databases">
        <title>Parvularcula sp. SM1705, isolated from surface water of the South Sea China.</title>
        <authorList>
            <person name="Sun L."/>
        </authorList>
    </citation>
    <scope>NUCLEOTIDE SEQUENCE [LARGE SCALE GENOMIC DNA]</scope>
    <source>
        <strain evidence="8 9">SM1705</strain>
    </source>
</reference>
<keyword evidence="9" id="KW-1185">Reference proteome</keyword>
<comment type="similarity">
    <text evidence="2">Belongs to the GMC oxidoreductase family.</text>
</comment>
<evidence type="ECO:0000313" key="8">
    <source>
        <dbReference type="EMBL" id="RFB06030.1"/>
    </source>
</evidence>
<dbReference type="Proteomes" id="UP000264589">
    <property type="component" value="Unassembled WGS sequence"/>
</dbReference>
<dbReference type="InterPro" id="IPR036188">
    <property type="entry name" value="FAD/NAD-bd_sf"/>
</dbReference>
<accession>A0A371RKP0</accession>
<dbReference type="AlphaFoldDB" id="A0A371RKP0"/>
<feature type="domain" description="Glucose-methanol-choline oxidoreductase C-terminal" evidence="7">
    <location>
        <begin position="428"/>
        <end position="546"/>
    </location>
</feature>
<evidence type="ECO:0000256" key="3">
    <source>
        <dbReference type="ARBA" id="ARBA00022630"/>
    </source>
</evidence>
<evidence type="ECO:0000256" key="4">
    <source>
        <dbReference type="ARBA" id="ARBA00022827"/>
    </source>
</evidence>
<dbReference type="Pfam" id="PF00732">
    <property type="entry name" value="GMC_oxred_N"/>
    <property type="match status" value="1"/>
</dbReference>
<comment type="cofactor">
    <cofactor evidence="1">
        <name>FAD</name>
        <dbReference type="ChEBI" id="CHEBI:57692"/>
    </cofactor>
</comment>
<proteinExistence type="inferred from homology"/>
<dbReference type="Gene3D" id="3.50.50.60">
    <property type="entry name" value="FAD/NAD(P)-binding domain"/>
    <property type="match status" value="2"/>
</dbReference>
<sequence>MDFDAIVVGSGISGGWAAKELCEQGFKTLVIERGQHVQHGADYQDFRNLWELDNRGRMPEDVLDEDYEIQRQCYAFNTANQHLFVKDSDHPYETPEGRPFNWLRGYHLGGRSLLWARHSYRWSEMDFEANLRDGHGIDWPIRYADIAPWYDYVERFAGISGSYEGLDHVPDGQFLPAMDLNCVESAVKEKIEEAYPGRKLLMGRIAHLTEPTEEQKELGRGQCQFRNLCYRGCSYGAYFSSLSATLPAAERTGNLTIVTDAIGHSVIYDPATGRASGVRVVDYNTKEGRTYTAKVVFLCASAIGSTHMMLNSISEQFPNGIANSSGALGRYLMDHVSGFGVSGTMPGFADKYYAGKRPGGIYVPRFRNLPGQTPETDFVRGYGFQGGGARADWRRGTYQAGVGAELKERLRTPGPWSFGFSIFGEMLPRAENRITLSRNTDKWGIPLPHIDCTLGDNDLKLAARALEDATEMLETAGVVQLRTRAEPAPPGHGIHEMGSARMGRNPRESVLNRWNQAHDVPNLFVTDGACMTSSACQNPSLTYMALTARAARHAGELMKEGIV</sequence>
<gene>
    <name evidence="8" type="ORF">DX908_12625</name>
</gene>
<evidence type="ECO:0000256" key="5">
    <source>
        <dbReference type="ARBA" id="ARBA00023002"/>
    </source>
</evidence>
<dbReference type="EMBL" id="QUQO01000001">
    <property type="protein sequence ID" value="RFB06030.1"/>
    <property type="molecule type" value="Genomic_DNA"/>
</dbReference>
<dbReference type="InterPro" id="IPR007867">
    <property type="entry name" value="GMC_OxRtase_C"/>
</dbReference>
<organism evidence="8 9">
    <name type="scientific">Parvularcula marina</name>
    <dbReference type="NCBI Taxonomy" id="2292771"/>
    <lineage>
        <taxon>Bacteria</taxon>
        <taxon>Pseudomonadati</taxon>
        <taxon>Pseudomonadota</taxon>
        <taxon>Alphaproteobacteria</taxon>
        <taxon>Parvularculales</taxon>
        <taxon>Parvularculaceae</taxon>
        <taxon>Parvularcula</taxon>
    </lineage>
</organism>
<evidence type="ECO:0000259" key="7">
    <source>
        <dbReference type="Pfam" id="PF05199"/>
    </source>
</evidence>
<name>A0A371RKP0_9PROT</name>
<evidence type="ECO:0000259" key="6">
    <source>
        <dbReference type="Pfam" id="PF00732"/>
    </source>
</evidence>
<keyword evidence="4" id="KW-0274">FAD</keyword>
<dbReference type="InterPro" id="IPR051473">
    <property type="entry name" value="P2Ox-like"/>
</dbReference>
<evidence type="ECO:0000256" key="2">
    <source>
        <dbReference type="ARBA" id="ARBA00010790"/>
    </source>
</evidence>
<dbReference type="GO" id="GO:0016614">
    <property type="term" value="F:oxidoreductase activity, acting on CH-OH group of donors"/>
    <property type="evidence" value="ECO:0007669"/>
    <property type="project" value="InterPro"/>
</dbReference>
<dbReference type="SUPFAM" id="SSF51905">
    <property type="entry name" value="FAD/NAD(P)-binding domain"/>
    <property type="match status" value="1"/>
</dbReference>
<evidence type="ECO:0000256" key="1">
    <source>
        <dbReference type="ARBA" id="ARBA00001974"/>
    </source>
</evidence>
<dbReference type="OrthoDB" id="9798604at2"/>
<dbReference type="RefSeq" id="WP_116392663.1">
    <property type="nucleotide sequence ID" value="NZ_QUQO01000001.1"/>
</dbReference>
<keyword evidence="5" id="KW-0560">Oxidoreductase</keyword>
<dbReference type="SUPFAM" id="SSF54373">
    <property type="entry name" value="FAD-linked reductases, C-terminal domain"/>
    <property type="match status" value="1"/>
</dbReference>
<dbReference type="InParanoid" id="A0A371RKP0"/>
<feature type="domain" description="Glucose-methanol-choline oxidoreductase N-terminal" evidence="6">
    <location>
        <begin position="28"/>
        <end position="336"/>
    </location>
</feature>
<dbReference type="InterPro" id="IPR000172">
    <property type="entry name" value="GMC_OxRdtase_N"/>
</dbReference>
<keyword evidence="3" id="KW-0285">Flavoprotein</keyword>